<dbReference type="OMA" id="FTRIDEY"/>
<dbReference type="FunFam" id="3.40.720.10:FF:000017">
    <property type="entry name" value="Predicted protein"/>
    <property type="match status" value="1"/>
</dbReference>
<dbReference type="PANTHER" id="PTHR10974">
    <property type="entry name" value="FI08016P-RELATED"/>
    <property type="match status" value="1"/>
</dbReference>
<reference evidence="2" key="1">
    <citation type="submission" date="2022-08" db="UniProtKB">
        <authorList>
            <consortium name="EnsemblMetazoa"/>
        </authorList>
    </citation>
    <scope>IDENTIFICATION</scope>
    <source>
        <strain evidence="2">05x7-T-G4-1.051#20</strain>
    </source>
</reference>
<accession>A0A8W8NPF4</accession>
<keyword evidence="1" id="KW-0812">Transmembrane</keyword>
<dbReference type="EnsemblMetazoa" id="G6745.9">
    <property type="protein sequence ID" value="G6745.9:cds"/>
    <property type="gene ID" value="G6745"/>
</dbReference>
<proteinExistence type="predicted"/>
<dbReference type="PANTHER" id="PTHR10974:SF1">
    <property type="entry name" value="FI08016P-RELATED"/>
    <property type="match status" value="1"/>
</dbReference>
<dbReference type="AlphaFoldDB" id="A0A8W8NPF4"/>
<dbReference type="Gene3D" id="3.40.720.10">
    <property type="entry name" value="Alkaline Phosphatase, subunit A"/>
    <property type="match status" value="1"/>
</dbReference>
<dbReference type="SUPFAM" id="SSF53649">
    <property type="entry name" value="Alkaline phosphatase-like"/>
    <property type="match status" value="1"/>
</dbReference>
<dbReference type="Proteomes" id="UP000005408">
    <property type="component" value="Unassembled WGS sequence"/>
</dbReference>
<name>A0A8W8NPF4_MAGGI</name>
<dbReference type="InterPro" id="IPR004245">
    <property type="entry name" value="DUF229"/>
</dbReference>
<sequence length="650" mass="75954">MCVYEEGGDQKVAGMVQRRRLKKYLRNLLLFVVVASAVVYFNIQYNWPVFHVFRNKNILAPCIIPKYDLEDPQLDRFFWSQVPLKCDTWENLVFIDSAGILHINETAIRRGGHDHVTCKYGKIQLHGDYKVTIADLTEFKQPEYIDTDFVNVQCFSDDQKQIYNNLHMHVDIKSIKKQREIGTESKDQLSVYLFGIDSMSRLITERKLKKTMRYLREELDAYVLKGYTKVADNSFPNLLPVFTGLKAYTKEVPPGIDNIPFIWKNFSRKGYIDHLSEDHPGLASFQGFNSPPVTHYLRPFFMAMEKIVSPRSVLNNAYMFVQHRNFLQNNVSPMCFGNQLKHKYVMDYTRRFVETYGSHLKFSFTWINEITHDFINIVELADEEILNYFKWLKDSKRLDNAVLIFFSDHGPRYSEMQNTAVGRISNLLPLFTMVLPDHIKSRFPHIHRNLKKNTERLSTHYDFFETMKDILNSDFAEKPYIDSTAIPRGISLFQEIPSSRSCKTADISEHYCPCYSSKQLSPNDERVRAISLFIVDRINAILGEIPGRCAKLSLDSVEQASLVYADMERDQHAESYFSFRSYLWKIEEKTRILVSLKTSPGGAQFETTVEYRGKRNIKLLGDINRTNKYGDQAKCIKFEEKFYRLYCLCL</sequence>
<dbReference type="GO" id="GO:0005615">
    <property type="term" value="C:extracellular space"/>
    <property type="evidence" value="ECO:0007669"/>
    <property type="project" value="TreeGrafter"/>
</dbReference>
<dbReference type="CDD" id="cd16021">
    <property type="entry name" value="ALP_like"/>
    <property type="match status" value="1"/>
</dbReference>
<organism evidence="2 3">
    <name type="scientific">Magallana gigas</name>
    <name type="common">Pacific oyster</name>
    <name type="synonym">Crassostrea gigas</name>
    <dbReference type="NCBI Taxonomy" id="29159"/>
    <lineage>
        <taxon>Eukaryota</taxon>
        <taxon>Metazoa</taxon>
        <taxon>Spiralia</taxon>
        <taxon>Lophotrochozoa</taxon>
        <taxon>Mollusca</taxon>
        <taxon>Bivalvia</taxon>
        <taxon>Autobranchia</taxon>
        <taxon>Pteriomorphia</taxon>
        <taxon>Ostreida</taxon>
        <taxon>Ostreoidea</taxon>
        <taxon>Ostreidae</taxon>
        <taxon>Magallana</taxon>
    </lineage>
</organism>
<keyword evidence="3" id="KW-1185">Reference proteome</keyword>
<keyword evidence="1" id="KW-0472">Membrane</keyword>
<evidence type="ECO:0000313" key="2">
    <source>
        <dbReference type="EnsemblMetazoa" id="G6745.9:cds"/>
    </source>
</evidence>
<keyword evidence="1" id="KW-1133">Transmembrane helix</keyword>
<dbReference type="Pfam" id="PF02995">
    <property type="entry name" value="DUF229"/>
    <property type="match status" value="1"/>
</dbReference>
<evidence type="ECO:0000313" key="3">
    <source>
        <dbReference type="Proteomes" id="UP000005408"/>
    </source>
</evidence>
<dbReference type="OrthoDB" id="413313at2759"/>
<feature type="transmembrane region" description="Helical" evidence="1">
    <location>
        <begin position="28"/>
        <end position="47"/>
    </location>
</feature>
<evidence type="ECO:0000256" key="1">
    <source>
        <dbReference type="SAM" id="Phobius"/>
    </source>
</evidence>
<protein>
    <submittedName>
        <fullName evidence="2">Uncharacterized protein</fullName>
    </submittedName>
</protein>
<dbReference type="InterPro" id="IPR017850">
    <property type="entry name" value="Alkaline_phosphatase_core_sf"/>
</dbReference>